<name>A0ABZ0TU46_9SPHI</name>
<accession>A0ABZ0TU46</accession>
<evidence type="ECO:0000313" key="1">
    <source>
        <dbReference type="EMBL" id="WPU96444.1"/>
    </source>
</evidence>
<dbReference type="EMBL" id="CP139558">
    <property type="protein sequence ID" value="WPU96444.1"/>
    <property type="molecule type" value="Genomic_DNA"/>
</dbReference>
<evidence type="ECO:0008006" key="3">
    <source>
        <dbReference type="Google" id="ProtNLM"/>
    </source>
</evidence>
<organism evidence="1 2">
    <name type="scientific">Mucilaginibacter sabulilitoris</name>
    <dbReference type="NCBI Taxonomy" id="1173583"/>
    <lineage>
        <taxon>Bacteria</taxon>
        <taxon>Pseudomonadati</taxon>
        <taxon>Bacteroidota</taxon>
        <taxon>Sphingobacteriia</taxon>
        <taxon>Sphingobacteriales</taxon>
        <taxon>Sphingobacteriaceae</taxon>
        <taxon>Mucilaginibacter</taxon>
    </lineage>
</organism>
<protein>
    <recommendedName>
        <fullName evidence="3">HNH endonuclease 5 domain-containing protein</fullName>
    </recommendedName>
</protein>
<reference evidence="1 2" key="1">
    <citation type="submission" date="2023-11" db="EMBL/GenBank/DDBJ databases">
        <title>Analysis of the Genomes of Mucilaginibacter gossypii cycad 4 and M. sabulilitoris SNA2: microbes with the potential for plant growth promotion.</title>
        <authorList>
            <person name="Hirsch A.M."/>
            <person name="Humm E."/>
            <person name="Rubbi M."/>
            <person name="Del Vecchio G."/>
            <person name="Ha S.M."/>
            <person name="Pellegrini M."/>
            <person name="Gunsalus R.P."/>
        </authorList>
    </citation>
    <scope>NUCLEOTIDE SEQUENCE [LARGE SCALE GENOMIC DNA]</scope>
    <source>
        <strain evidence="1 2">SNA2</strain>
    </source>
</reference>
<keyword evidence="2" id="KW-1185">Reference proteome</keyword>
<proteinExistence type="predicted"/>
<evidence type="ECO:0000313" key="2">
    <source>
        <dbReference type="Proteomes" id="UP001324380"/>
    </source>
</evidence>
<sequence length="338" mass="38918">MKTITVYIGKEDRTLAETFREFYEPYAYQGTLEGNLRESRKLKKETMACRFCKKSRAETTFSQDTHLISKLLGKNTYYSHDECDTCNQQFRLFENDLAAYLGTSRVFNHMIAGTSAPGFESANGQIKIKKKNDLIWLEKKGDRHDDLKIDLKNGKAAIKMETQLFRPENVYKALLKMAMGILPEIDRPDYNAGFKFLLHMENYPELTCFKRALLTETDIVIARPFAQLFKKLESVTDERFPQHLFCLSVGNLAFQLALPGHREFHGTTLQGYRMAIAPYIQLNSAEPHDGVVRGRKVEDLRSTEQKSNDHSMHFEFPTENLAAVQLDFDIGELFKNKS</sequence>
<dbReference type="RefSeq" id="WP_321565538.1">
    <property type="nucleotide sequence ID" value="NZ_CP139558.1"/>
</dbReference>
<gene>
    <name evidence="1" type="ORF">SNE25_13030</name>
</gene>
<dbReference type="Proteomes" id="UP001324380">
    <property type="component" value="Chromosome"/>
</dbReference>